<evidence type="ECO:0000313" key="3">
    <source>
        <dbReference type="EMBL" id="MES1919141.1"/>
    </source>
</evidence>
<proteinExistence type="predicted"/>
<dbReference type="Proteomes" id="UP001439008">
    <property type="component" value="Unassembled WGS sequence"/>
</dbReference>
<dbReference type="Pfam" id="PF21505">
    <property type="entry name" value="RPN2_N"/>
    <property type="match status" value="1"/>
</dbReference>
<feature type="domain" description="26S proteasome non-ATPase regulatory subunit 1/RPN2 N-terminal" evidence="2">
    <location>
        <begin position="5"/>
        <end position="157"/>
    </location>
</feature>
<keyword evidence="4" id="KW-1185">Reference proteome</keyword>
<name>A0ABV2AHJ1_9EUKA</name>
<comment type="caution">
    <text evidence="3">The sequence shown here is derived from an EMBL/GenBank/DDBJ whole genome shotgun (WGS) entry which is preliminary data.</text>
</comment>
<gene>
    <name evidence="3" type="ORF">MHBO_001005</name>
</gene>
<dbReference type="InterPro" id="IPR048570">
    <property type="entry name" value="PSMD1_RPN2_N"/>
</dbReference>
<keyword evidence="1" id="KW-0677">Repeat</keyword>
<organism evidence="3 4">
    <name type="scientific">Bonamia ostreae</name>
    <dbReference type="NCBI Taxonomy" id="126728"/>
    <lineage>
        <taxon>Eukaryota</taxon>
        <taxon>Sar</taxon>
        <taxon>Rhizaria</taxon>
        <taxon>Endomyxa</taxon>
        <taxon>Ascetosporea</taxon>
        <taxon>Haplosporida</taxon>
        <taxon>Bonamia</taxon>
    </lineage>
</organism>
<reference evidence="3 4" key="1">
    <citation type="journal article" date="2024" name="BMC Biol.">
        <title>Comparative genomics of Ascetosporea gives new insight into the evolutionary basis for animal parasitism in Rhizaria.</title>
        <authorList>
            <person name="Hiltunen Thoren M."/>
            <person name="Onut-Brannstrom I."/>
            <person name="Alfjorden A."/>
            <person name="Peckova H."/>
            <person name="Swords F."/>
            <person name="Hooper C."/>
            <person name="Holzer A.S."/>
            <person name="Bass D."/>
            <person name="Burki F."/>
        </authorList>
    </citation>
    <scope>NUCLEOTIDE SEQUENCE [LARGE SCALE GENOMIC DNA]</scope>
    <source>
        <strain evidence="3">20-A016</strain>
    </source>
</reference>
<evidence type="ECO:0000256" key="1">
    <source>
        <dbReference type="ARBA" id="ARBA00022737"/>
    </source>
</evidence>
<dbReference type="EMBL" id="JBDODL010000209">
    <property type="protein sequence ID" value="MES1919141.1"/>
    <property type="molecule type" value="Genomic_DNA"/>
</dbReference>
<feature type="non-terminal residue" evidence="3">
    <location>
        <position position="305"/>
    </location>
</feature>
<accession>A0ABV2AHJ1</accession>
<evidence type="ECO:0000313" key="4">
    <source>
        <dbReference type="Proteomes" id="UP001439008"/>
    </source>
</evidence>
<evidence type="ECO:0000259" key="2">
    <source>
        <dbReference type="Pfam" id="PF21505"/>
    </source>
</evidence>
<protein>
    <recommendedName>
        <fullName evidence="2">26S proteasome non-ATPase regulatory subunit 1/RPN2 N-terminal domain-containing protein</fullName>
    </recommendedName>
</protein>
<dbReference type="PANTHER" id="PTHR10943:SF2">
    <property type="entry name" value="26S PROTEASOME NON-ATPASE REGULATORY SUBUNIT 1"/>
    <property type="match status" value="1"/>
</dbReference>
<sequence length="305" mass="34273">MPLSSVSGLISILDDSASQAQLYALKAIHDLIDRLWPEIASYLPRLKKFTDTNQNFPDKDLVFSIFSRIHYHLKDTALSFEYATNAGKYFDPSDNTLYSQTLIEYAIGTFLRHSNNVHNHRESALNPHISSIILDYADRMVGKGDFSGVIGLATESSNPQFFMLSLGNCLKAVTEKHLKRQIFEIALESSHHAAKDVRPILARISTFYGVRFGVISPLEYADLRIKNGAAEELTDLLTALISGFEVNPYLLSKEVELLNNCQKGIHKIPKSEIVSVNSKEVGSIEIRDMNEDPNIFSEYELFALQ</sequence>
<dbReference type="PANTHER" id="PTHR10943">
    <property type="entry name" value="26S PROTEASOME NON-ATPASE REGULATORY SUBUNIT"/>
    <property type="match status" value="1"/>
</dbReference>